<evidence type="ECO:0000256" key="2">
    <source>
        <dbReference type="ARBA" id="ARBA00009840"/>
    </source>
</evidence>
<comment type="similarity">
    <text evidence="2">Belongs to the RmuC family.</text>
</comment>
<keyword evidence="7" id="KW-1133">Transmembrane helix</keyword>
<evidence type="ECO:0000256" key="1">
    <source>
        <dbReference type="ARBA" id="ARBA00003416"/>
    </source>
</evidence>
<dbReference type="Proteomes" id="UP001595444">
    <property type="component" value="Unassembled WGS sequence"/>
</dbReference>
<feature type="transmembrane region" description="Helical" evidence="7">
    <location>
        <begin position="6"/>
        <end position="23"/>
    </location>
</feature>
<dbReference type="PANTHER" id="PTHR30563">
    <property type="entry name" value="DNA RECOMBINATION PROTEIN RMUC"/>
    <property type="match status" value="1"/>
</dbReference>
<keyword evidence="4 6" id="KW-0175">Coiled coil</keyword>
<comment type="caution">
    <text evidence="8">The sequence shown here is derived from an EMBL/GenBank/DDBJ whole genome shotgun (WGS) entry which is preliminary data.</text>
</comment>
<evidence type="ECO:0000313" key="9">
    <source>
        <dbReference type="Proteomes" id="UP001595444"/>
    </source>
</evidence>
<name>A0ABV7D8V9_9PROT</name>
<sequence>MALADIVFGAGILVMVLLIVAVMRQVSVLRASLKDGDNADNLIRIETRITEMAFQAERRETAMREELRINREENGKAILGLGETVRKLGADQSAQQQQFRDKLDEKMKELRTENSQKLDEMRKTVDEKLQTTLEKRLSESFKSVSERLEAVQRGLGEMQNLAIGVGDLKRVLTNVKSRGTFGEVQLGLLIEDFLTPDQFIYNYDCGKQTGTQRVEYGIRMPGAEPRFLPVDSKFPTEDYERLLGAVEIGDKLGIDAATKDLVKQIKGFAKDISQKYINPPHTTTEAILFLPTEGLYAEVLRTAGLMESLQRDYSVTVTGPTNFQVLLSTFRMGYQQAVMQEQASEVWKVLGAVKLEFTKFGSDVEKIGKQLNAAVNQTEEIQKRKRMMLRALKSVEAVDDQTSAALLEDTSE</sequence>
<organism evidence="8 9">
    <name type="scientific">Kordiimonas pumila</name>
    <dbReference type="NCBI Taxonomy" id="2161677"/>
    <lineage>
        <taxon>Bacteria</taxon>
        <taxon>Pseudomonadati</taxon>
        <taxon>Pseudomonadota</taxon>
        <taxon>Alphaproteobacteria</taxon>
        <taxon>Kordiimonadales</taxon>
        <taxon>Kordiimonadaceae</taxon>
        <taxon>Kordiimonas</taxon>
    </lineage>
</organism>
<keyword evidence="5" id="KW-0233">DNA recombination</keyword>
<keyword evidence="7" id="KW-0472">Membrane</keyword>
<dbReference type="PANTHER" id="PTHR30563:SF0">
    <property type="entry name" value="DNA RECOMBINATION PROTEIN RMUC"/>
    <property type="match status" value="1"/>
</dbReference>
<evidence type="ECO:0000313" key="8">
    <source>
        <dbReference type="EMBL" id="MFC3053439.1"/>
    </source>
</evidence>
<evidence type="ECO:0000256" key="6">
    <source>
        <dbReference type="SAM" id="Coils"/>
    </source>
</evidence>
<evidence type="ECO:0000256" key="7">
    <source>
        <dbReference type="SAM" id="Phobius"/>
    </source>
</evidence>
<proteinExistence type="inferred from homology"/>
<keyword evidence="7" id="KW-0812">Transmembrane</keyword>
<dbReference type="RefSeq" id="WP_194215609.1">
    <property type="nucleotide sequence ID" value="NZ_CP061205.1"/>
</dbReference>
<evidence type="ECO:0000256" key="5">
    <source>
        <dbReference type="ARBA" id="ARBA00023172"/>
    </source>
</evidence>
<accession>A0ABV7D8V9</accession>
<gene>
    <name evidence="8" type="ORF">ACFOKA_16190</name>
</gene>
<keyword evidence="9" id="KW-1185">Reference proteome</keyword>
<feature type="coiled-coil region" evidence="6">
    <location>
        <begin position="100"/>
        <end position="127"/>
    </location>
</feature>
<dbReference type="EMBL" id="JBHRSL010000027">
    <property type="protein sequence ID" value="MFC3053439.1"/>
    <property type="molecule type" value="Genomic_DNA"/>
</dbReference>
<evidence type="ECO:0000256" key="4">
    <source>
        <dbReference type="ARBA" id="ARBA00023054"/>
    </source>
</evidence>
<dbReference type="InterPro" id="IPR003798">
    <property type="entry name" value="DNA_recombination_RmuC"/>
</dbReference>
<protein>
    <recommendedName>
        <fullName evidence="3">DNA recombination protein RmuC homolog</fullName>
    </recommendedName>
</protein>
<comment type="function">
    <text evidence="1">Involved in DNA recombination.</text>
</comment>
<reference evidence="9" key="1">
    <citation type="journal article" date="2019" name="Int. J. Syst. Evol. Microbiol.">
        <title>The Global Catalogue of Microorganisms (GCM) 10K type strain sequencing project: providing services to taxonomists for standard genome sequencing and annotation.</title>
        <authorList>
            <consortium name="The Broad Institute Genomics Platform"/>
            <consortium name="The Broad Institute Genome Sequencing Center for Infectious Disease"/>
            <person name="Wu L."/>
            <person name="Ma J."/>
        </authorList>
    </citation>
    <scope>NUCLEOTIDE SEQUENCE [LARGE SCALE GENOMIC DNA]</scope>
    <source>
        <strain evidence="9">KCTC 62164</strain>
    </source>
</reference>
<dbReference type="Pfam" id="PF02646">
    <property type="entry name" value="RmuC"/>
    <property type="match status" value="1"/>
</dbReference>
<evidence type="ECO:0000256" key="3">
    <source>
        <dbReference type="ARBA" id="ARBA00021840"/>
    </source>
</evidence>